<dbReference type="HOGENOM" id="CLU_1391023_0_0_1"/>
<dbReference type="AlphaFoldDB" id="A0A0C9VWJ0"/>
<sequence length="196" mass="21962">MTSYTVTAGTSPVQDIQFRTPQSALDVNLLRHAQQIYGRFVPHCEPFGRLDLLHVYMTDLVPGAALSLAQRPLYSIESYPFLVRTVEDFATFFTSAWHQGVASDTRMMQVDYSDHLNQLVKALPACFRPKLEEVLERLLLLFTPDYPQVINHGDMLEPNIHMDPQPAALPALSTGRTPRSAHLARRSGVSKQSLAS</sequence>
<feature type="region of interest" description="Disordered" evidence="1">
    <location>
        <begin position="161"/>
        <end position="196"/>
    </location>
</feature>
<accession>A0A0C9VWJ0</accession>
<evidence type="ECO:0000256" key="1">
    <source>
        <dbReference type="SAM" id="MobiDB-lite"/>
    </source>
</evidence>
<evidence type="ECO:0008006" key="4">
    <source>
        <dbReference type="Google" id="ProtNLM"/>
    </source>
</evidence>
<protein>
    <recommendedName>
        <fullName evidence="4">Protein-ribulosamine 3-kinase</fullName>
    </recommendedName>
</protein>
<name>A0A0C9VWJ0_SPHS4</name>
<dbReference type="OrthoDB" id="5598852at2759"/>
<gene>
    <name evidence="2" type="ORF">M422DRAFT_253690</name>
</gene>
<reference evidence="2 3" key="1">
    <citation type="submission" date="2014-06" db="EMBL/GenBank/DDBJ databases">
        <title>Evolutionary Origins and Diversification of the Mycorrhizal Mutualists.</title>
        <authorList>
            <consortium name="DOE Joint Genome Institute"/>
            <consortium name="Mycorrhizal Genomics Consortium"/>
            <person name="Kohler A."/>
            <person name="Kuo A."/>
            <person name="Nagy L.G."/>
            <person name="Floudas D."/>
            <person name="Copeland A."/>
            <person name="Barry K.W."/>
            <person name="Cichocki N."/>
            <person name="Veneault-Fourrey C."/>
            <person name="LaButti K."/>
            <person name="Lindquist E.A."/>
            <person name="Lipzen A."/>
            <person name="Lundell T."/>
            <person name="Morin E."/>
            <person name="Murat C."/>
            <person name="Riley R."/>
            <person name="Ohm R."/>
            <person name="Sun H."/>
            <person name="Tunlid A."/>
            <person name="Henrissat B."/>
            <person name="Grigoriev I.V."/>
            <person name="Hibbett D.S."/>
            <person name="Martin F."/>
        </authorList>
    </citation>
    <scope>NUCLEOTIDE SEQUENCE [LARGE SCALE GENOMIC DNA]</scope>
    <source>
        <strain evidence="2 3">SS14</strain>
    </source>
</reference>
<evidence type="ECO:0000313" key="3">
    <source>
        <dbReference type="Proteomes" id="UP000054279"/>
    </source>
</evidence>
<proteinExistence type="predicted"/>
<evidence type="ECO:0000313" key="2">
    <source>
        <dbReference type="EMBL" id="KIJ43170.1"/>
    </source>
</evidence>
<organism evidence="2 3">
    <name type="scientific">Sphaerobolus stellatus (strain SS14)</name>
    <dbReference type="NCBI Taxonomy" id="990650"/>
    <lineage>
        <taxon>Eukaryota</taxon>
        <taxon>Fungi</taxon>
        <taxon>Dikarya</taxon>
        <taxon>Basidiomycota</taxon>
        <taxon>Agaricomycotina</taxon>
        <taxon>Agaricomycetes</taxon>
        <taxon>Phallomycetidae</taxon>
        <taxon>Geastrales</taxon>
        <taxon>Sphaerobolaceae</taxon>
        <taxon>Sphaerobolus</taxon>
    </lineage>
</organism>
<keyword evidence="3" id="KW-1185">Reference proteome</keyword>
<dbReference type="EMBL" id="KN837125">
    <property type="protein sequence ID" value="KIJ43170.1"/>
    <property type="molecule type" value="Genomic_DNA"/>
</dbReference>
<dbReference type="Proteomes" id="UP000054279">
    <property type="component" value="Unassembled WGS sequence"/>
</dbReference>